<reference evidence="2 3" key="1">
    <citation type="submission" date="2019-03" db="EMBL/GenBank/DDBJ databases">
        <title>Genomic Encyclopedia of Archaeal and Bacterial Type Strains, Phase II (KMG-II): from individual species to whole genera.</title>
        <authorList>
            <person name="Goeker M."/>
        </authorList>
    </citation>
    <scope>NUCLEOTIDE SEQUENCE [LARGE SCALE GENOMIC DNA]</scope>
    <source>
        <strain evidence="2 3">DSM 28323</strain>
    </source>
</reference>
<keyword evidence="1" id="KW-0472">Membrane</keyword>
<evidence type="ECO:0000313" key="3">
    <source>
        <dbReference type="Proteomes" id="UP000295741"/>
    </source>
</evidence>
<protein>
    <submittedName>
        <fullName evidence="2">Uncharacterized protein</fullName>
    </submittedName>
</protein>
<name>A0A4R6IZ27_9BACT</name>
<sequence length="173" mass="19140">MRSLKIFRVLSYIMLPIGALFGLITLLTLIPALMNPSMWLMLFLFASIVIYTFTSFKFLNNGIERNARCKPSLKDWIKVNAYVSLVIGGMFFINAIGILSLGPVALSDLVTQMIESQPNLPKGMRPDLIISLLKTVAGCMLVISIIVIAHVILTLGMLKKFGHLFTIPSNHSS</sequence>
<feature type="transmembrane region" description="Helical" evidence="1">
    <location>
        <begin position="128"/>
        <end position="153"/>
    </location>
</feature>
<dbReference type="AlphaFoldDB" id="A0A4R6IZ27"/>
<dbReference type="OrthoDB" id="675986at2"/>
<keyword evidence="1" id="KW-1133">Transmembrane helix</keyword>
<proteinExistence type="predicted"/>
<feature type="transmembrane region" description="Helical" evidence="1">
    <location>
        <begin position="79"/>
        <end position="101"/>
    </location>
</feature>
<dbReference type="RefSeq" id="WP_133475076.1">
    <property type="nucleotide sequence ID" value="NZ_SNWP01000011.1"/>
</dbReference>
<comment type="caution">
    <text evidence="2">The sequence shown here is derived from an EMBL/GenBank/DDBJ whole genome shotgun (WGS) entry which is preliminary data.</text>
</comment>
<organism evidence="2 3">
    <name type="scientific">Sediminibacterium goheungense</name>
    <dbReference type="NCBI Taxonomy" id="1086393"/>
    <lineage>
        <taxon>Bacteria</taxon>
        <taxon>Pseudomonadati</taxon>
        <taxon>Bacteroidota</taxon>
        <taxon>Chitinophagia</taxon>
        <taxon>Chitinophagales</taxon>
        <taxon>Chitinophagaceae</taxon>
        <taxon>Sediminibacterium</taxon>
    </lineage>
</organism>
<evidence type="ECO:0000256" key="1">
    <source>
        <dbReference type="SAM" id="Phobius"/>
    </source>
</evidence>
<feature type="transmembrane region" description="Helical" evidence="1">
    <location>
        <begin position="12"/>
        <end position="33"/>
    </location>
</feature>
<keyword evidence="1" id="KW-0812">Transmembrane</keyword>
<accession>A0A4R6IZ27</accession>
<keyword evidence="3" id="KW-1185">Reference proteome</keyword>
<dbReference type="Proteomes" id="UP000295741">
    <property type="component" value="Unassembled WGS sequence"/>
</dbReference>
<dbReference type="EMBL" id="SNWP01000011">
    <property type="protein sequence ID" value="TDO27216.1"/>
    <property type="molecule type" value="Genomic_DNA"/>
</dbReference>
<feature type="transmembrane region" description="Helical" evidence="1">
    <location>
        <begin position="39"/>
        <end position="59"/>
    </location>
</feature>
<gene>
    <name evidence="2" type="ORF">BC659_2537</name>
</gene>
<evidence type="ECO:0000313" key="2">
    <source>
        <dbReference type="EMBL" id="TDO27216.1"/>
    </source>
</evidence>